<reference evidence="4 5" key="1">
    <citation type="submission" date="2019-07" db="EMBL/GenBank/DDBJ databases">
        <title>Whole genome shotgun sequence of Microbacterium aerolatum NBRC 103071.</title>
        <authorList>
            <person name="Hosoyama A."/>
            <person name="Uohara A."/>
            <person name="Ohji S."/>
            <person name="Ichikawa N."/>
        </authorList>
    </citation>
    <scope>NUCLEOTIDE SEQUENCE [LARGE SCALE GENOMIC DNA]</scope>
    <source>
        <strain evidence="4 5">NBRC 103071</strain>
    </source>
</reference>
<comment type="caution">
    <text evidence="4">The sequence shown here is derived from an EMBL/GenBank/DDBJ whole genome shotgun (WGS) entry which is preliminary data.</text>
</comment>
<feature type="domain" description="Protein-glutamine gamma-glutamyltransferase-like C-terminal" evidence="3">
    <location>
        <begin position="152"/>
        <end position="220"/>
    </location>
</feature>
<feature type="chain" id="PRO_5021717527" description="Protein-glutamine gamma-glutamyltransferase-like C-terminal domain-containing protein" evidence="2">
    <location>
        <begin position="21"/>
        <end position="228"/>
    </location>
</feature>
<name>A0A511AFP5_9MICO</name>
<dbReference type="InterPro" id="IPR025403">
    <property type="entry name" value="TgpA-like_C"/>
</dbReference>
<feature type="signal peptide" evidence="2">
    <location>
        <begin position="1"/>
        <end position="20"/>
    </location>
</feature>
<dbReference type="Pfam" id="PF13559">
    <property type="entry name" value="DUF4129"/>
    <property type="match status" value="1"/>
</dbReference>
<gene>
    <name evidence="4" type="ORF">MAE01_20080</name>
</gene>
<dbReference type="Proteomes" id="UP000321225">
    <property type="component" value="Unassembled WGS sequence"/>
</dbReference>
<evidence type="ECO:0000313" key="4">
    <source>
        <dbReference type="EMBL" id="GEK86832.1"/>
    </source>
</evidence>
<evidence type="ECO:0000259" key="3">
    <source>
        <dbReference type="Pfam" id="PF13559"/>
    </source>
</evidence>
<accession>A0A511AFP5</accession>
<sequence length="228" mass="24514">MKRLAYTAGLVGLFAIVMLAASVQGTPTITPPFLARIDGERFEPPEPTMTPDGSPTPLPEPGSDLTEVIIGAIFLIFALVAATLIVTLVVRALMRAWRDRPLRRRDDGGAAFELSGDESPEDAAAPAIRRGIEGALRSIEERTTPADAIIAAWVGLEESAADAGLTRGRSETPAEFALRIITRRAGITDAATDLLRLYERVRFGGHQADEADRTAARAALKTIEEGWR</sequence>
<proteinExistence type="predicted"/>
<keyword evidence="1" id="KW-1133">Transmembrane helix</keyword>
<dbReference type="RefSeq" id="WP_147039421.1">
    <property type="nucleotide sequence ID" value="NZ_BJUW01000008.1"/>
</dbReference>
<evidence type="ECO:0000313" key="5">
    <source>
        <dbReference type="Proteomes" id="UP000321225"/>
    </source>
</evidence>
<feature type="transmembrane region" description="Helical" evidence="1">
    <location>
        <begin position="68"/>
        <end position="94"/>
    </location>
</feature>
<keyword evidence="1" id="KW-0812">Transmembrane</keyword>
<keyword evidence="5" id="KW-1185">Reference proteome</keyword>
<evidence type="ECO:0000256" key="2">
    <source>
        <dbReference type="SAM" id="SignalP"/>
    </source>
</evidence>
<protein>
    <recommendedName>
        <fullName evidence="3">Protein-glutamine gamma-glutamyltransferase-like C-terminal domain-containing protein</fullName>
    </recommendedName>
</protein>
<dbReference type="OrthoDB" id="5198230at2"/>
<evidence type="ECO:0000256" key="1">
    <source>
        <dbReference type="SAM" id="Phobius"/>
    </source>
</evidence>
<keyword evidence="1" id="KW-0472">Membrane</keyword>
<dbReference type="EMBL" id="BJUW01000008">
    <property type="protein sequence ID" value="GEK86832.1"/>
    <property type="molecule type" value="Genomic_DNA"/>
</dbReference>
<dbReference type="AlphaFoldDB" id="A0A511AFP5"/>
<keyword evidence="2" id="KW-0732">Signal</keyword>
<organism evidence="4 5">
    <name type="scientific">Microbacterium aerolatum</name>
    <dbReference type="NCBI Taxonomy" id="153731"/>
    <lineage>
        <taxon>Bacteria</taxon>
        <taxon>Bacillati</taxon>
        <taxon>Actinomycetota</taxon>
        <taxon>Actinomycetes</taxon>
        <taxon>Micrococcales</taxon>
        <taxon>Microbacteriaceae</taxon>
        <taxon>Microbacterium</taxon>
    </lineage>
</organism>